<keyword evidence="2" id="KW-1185">Reference proteome</keyword>
<proteinExistence type="predicted"/>
<name>A0A9X2YUI0_9MYCO</name>
<dbReference type="Proteomes" id="UP001141629">
    <property type="component" value="Unassembled WGS sequence"/>
</dbReference>
<protein>
    <submittedName>
        <fullName evidence="1">Uncharacterized protein</fullName>
    </submittedName>
</protein>
<evidence type="ECO:0000313" key="2">
    <source>
        <dbReference type="Proteomes" id="UP001141629"/>
    </source>
</evidence>
<sequence length="71" mass="6925">MDTGIASSALMGSVATDGAIGASAAVVLAKPVDWTRAWTRDVDGCGADAVFGTAPAVFATVGPTVDVDGGR</sequence>
<dbReference type="RefSeq" id="WP_263993939.1">
    <property type="nucleotide sequence ID" value="NZ_JACKVK010000001.1"/>
</dbReference>
<dbReference type="AlphaFoldDB" id="A0A9X2YUI0"/>
<dbReference type="EMBL" id="JACKVK010000001">
    <property type="protein sequence ID" value="MCV7419200.1"/>
    <property type="molecule type" value="Genomic_DNA"/>
</dbReference>
<accession>A0A9X2YUI0</accession>
<organism evidence="1 2">
    <name type="scientific">Mycobacterium yunnanensis</name>
    <dbReference type="NCBI Taxonomy" id="368477"/>
    <lineage>
        <taxon>Bacteria</taxon>
        <taxon>Bacillati</taxon>
        <taxon>Actinomycetota</taxon>
        <taxon>Actinomycetes</taxon>
        <taxon>Mycobacteriales</taxon>
        <taxon>Mycobacteriaceae</taxon>
        <taxon>Mycobacterium</taxon>
    </lineage>
</organism>
<gene>
    <name evidence="1" type="ORF">H7K45_01475</name>
</gene>
<reference evidence="1" key="1">
    <citation type="submission" date="2020-07" db="EMBL/GenBank/DDBJ databases">
        <authorList>
            <person name="Pettersson B.M.F."/>
            <person name="Behra P.R.K."/>
            <person name="Ramesh M."/>
            <person name="Das S."/>
            <person name="Dasgupta S."/>
            <person name="Kirsebom L.A."/>
        </authorList>
    </citation>
    <scope>NUCLEOTIDE SEQUENCE</scope>
    <source>
        <strain evidence="1">DSM 44838</strain>
    </source>
</reference>
<evidence type="ECO:0000313" key="1">
    <source>
        <dbReference type="EMBL" id="MCV7419200.1"/>
    </source>
</evidence>
<comment type="caution">
    <text evidence="1">The sequence shown here is derived from an EMBL/GenBank/DDBJ whole genome shotgun (WGS) entry which is preliminary data.</text>
</comment>
<reference evidence="1" key="2">
    <citation type="journal article" date="2022" name="BMC Genomics">
        <title>Comparative genome analysis of mycobacteria focusing on tRNA and non-coding RNA.</title>
        <authorList>
            <person name="Behra P.R.K."/>
            <person name="Pettersson B.M.F."/>
            <person name="Ramesh M."/>
            <person name="Das S."/>
            <person name="Dasgupta S."/>
            <person name="Kirsebom L.A."/>
        </authorList>
    </citation>
    <scope>NUCLEOTIDE SEQUENCE</scope>
    <source>
        <strain evidence="1">DSM 44838</strain>
    </source>
</reference>